<dbReference type="Gene3D" id="1.25.40.10">
    <property type="entry name" value="Tetratricopeptide repeat domain"/>
    <property type="match status" value="1"/>
</dbReference>
<dbReference type="OrthoDB" id="185373at2759"/>
<name>A0A9N7NU36_STRHE</name>
<dbReference type="NCBIfam" id="TIGR00756">
    <property type="entry name" value="PPR"/>
    <property type="match status" value="1"/>
</dbReference>
<dbReference type="GO" id="GO:0003723">
    <property type="term" value="F:RNA binding"/>
    <property type="evidence" value="ECO:0007669"/>
    <property type="project" value="InterPro"/>
</dbReference>
<proteinExistence type="predicted"/>
<evidence type="ECO:0000313" key="4">
    <source>
        <dbReference type="Proteomes" id="UP001153555"/>
    </source>
</evidence>
<dbReference type="GO" id="GO:0009451">
    <property type="term" value="P:RNA modification"/>
    <property type="evidence" value="ECO:0007669"/>
    <property type="project" value="InterPro"/>
</dbReference>
<dbReference type="Pfam" id="PF13041">
    <property type="entry name" value="PPR_2"/>
    <property type="match status" value="1"/>
</dbReference>
<keyword evidence="1" id="KW-0677">Repeat</keyword>
<dbReference type="EMBL" id="CACSLK010031421">
    <property type="protein sequence ID" value="CAA0839061.1"/>
    <property type="molecule type" value="Genomic_DNA"/>
</dbReference>
<comment type="caution">
    <text evidence="3">The sequence shown here is derived from an EMBL/GenBank/DDBJ whole genome shotgun (WGS) entry which is preliminary data.</text>
</comment>
<accession>A0A9N7NU36</accession>
<evidence type="ECO:0000256" key="1">
    <source>
        <dbReference type="ARBA" id="ARBA00022737"/>
    </source>
</evidence>
<protein>
    <submittedName>
        <fullName evidence="3">Pentatricopeptide repeat-containing protein</fullName>
    </submittedName>
</protein>
<organism evidence="3 4">
    <name type="scientific">Striga hermonthica</name>
    <name type="common">Purple witchweed</name>
    <name type="synonym">Buchnera hermonthica</name>
    <dbReference type="NCBI Taxonomy" id="68872"/>
    <lineage>
        <taxon>Eukaryota</taxon>
        <taxon>Viridiplantae</taxon>
        <taxon>Streptophyta</taxon>
        <taxon>Embryophyta</taxon>
        <taxon>Tracheophyta</taxon>
        <taxon>Spermatophyta</taxon>
        <taxon>Magnoliopsida</taxon>
        <taxon>eudicotyledons</taxon>
        <taxon>Gunneridae</taxon>
        <taxon>Pentapetalae</taxon>
        <taxon>asterids</taxon>
        <taxon>lamiids</taxon>
        <taxon>Lamiales</taxon>
        <taxon>Orobanchaceae</taxon>
        <taxon>Buchnereae</taxon>
        <taxon>Striga</taxon>
    </lineage>
</organism>
<gene>
    <name evidence="3" type="ORF">SHERM_05632</name>
</gene>
<feature type="repeat" description="PPR" evidence="2">
    <location>
        <begin position="101"/>
        <end position="135"/>
    </location>
</feature>
<dbReference type="PROSITE" id="PS51375">
    <property type="entry name" value="PPR"/>
    <property type="match status" value="1"/>
</dbReference>
<dbReference type="AlphaFoldDB" id="A0A9N7NU36"/>
<dbReference type="PANTHER" id="PTHR47926">
    <property type="entry name" value="PENTATRICOPEPTIDE REPEAT-CONTAINING PROTEIN"/>
    <property type="match status" value="1"/>
</dbReference>
<evidence type="ECO:0000313" key="3">
    <source>
        <dbReference type="EMBL" id="CAA0839061.1"/>
    </source>
</evidence>
<dbReference type="InterPro" id="IPR011990">
    <property type="entry name" value="TPR-like_helical_dom_sf"/>
</dbReference>
<sequence length="211" mass="24171">MASIINLQKRALEFSFLIKNSDAHFVFARHFSRSLRKAEFFYTSLLDKSTHKFNLTQIHSQLHGHGLQGNGFIITKLIIASAGFGEISYVRQVFDEFPNRYVFLWNAILRGYSMHNMIEKVIEVYFRMQHASVSPNASTFPYVLKACGCLTALSYGRAVHAQICRLGLGDDTFLQNGLLSFYLKCEEHDRGRVVFDRMSVRTVVSWTSIIT</sequence>
<reference evidence="3" key="1">
    <citation type="submission" date="2019-12" db="EMBL/GenBank/DDBJ databases">
        <authorList>
            <person name="Scholes J."/>
        </authorList>
    </citation>
    <scope>NUCLEOTIDE SEQUENCE</scope>
</reference>
<dbReference type="InterPro" id="IPR002885">
    <property type="entry name" value="PPR_rpt"/>
</dbReference>
<keyword evidence="4" id="KW-1185">Reference proteome</keyword>
<evidence type="ECO:0000256" key="2">
    <source>
        <dbReference type="PROSITE-ProRule" id="PRU00708"/>
    </source>
</evidence>
<dbReference type="Proteomes" id="UP001153555">
    <property type="component" value="Unassembled WGS sequence"/>
</dbReference>
<dbReference type="InterPro" id="IPR046960">
    <property type="entry name" value="PPR_At4g14850-like_plant"/>
</dbReference>
<dbReference type="PANTHER" id="PTHR47926:SF454">
    <property type="entry name" value="REPEAT-CONTAINING PROTEIN, PUTATIVE-RELATED"/>
    <property type="match status" value="1"/>
</dbReference>